<dbReference type="PANTHER" id="PTHR14218:SF15">
    <property type="entry name" value="TRIPEPTIDYL-PEPTIDASE 1"/>
    <property type="match status" value="1"/>
</dbReference>
<evidence type="ECO:0000256" key="16">
    <source>
        <dbReference type="SAM" id="SignalP"/>
    </source>
</evidence>
<evidence type="ECO:0000256" key="11">
    <source>
        <dbReference type="ARBA" id="ARBA00022837"/>
    </source>
</evidence>
<evidence type="ECO:0000256" key="9">
    <source>
        <dbReference type="ARBA" id="ARBA00022801"/>
    </source>
</evidence>
<evidence type="ECO:0000256" key="8">
    <source>
        <dbReference type="ARBA" id="ARBA00022729"/>
    </source>
</evidence>
<dbReference type="SUPFAM" id="SSF54897">
    <property type="entry name" value="Protease propeptides/inhibitors"/>
    <property type="match status" value="1"/>
</dbReference>
<comment type="function">
    <text evidence="2">Secreted tripeptidyl-peptidase which degrades proteins at acidic pHs and is involved in virulence.</text>
</comment>
<proteinExistence type="predicted"/>
<gene>
    <name evidence="18" type="ORF">QCA50_009631</name>
</gene>
<dbReference type="InterPro" id="IPR050819">
    <property type="entry name" value="Tripeptidyl-peptidase_I"/>
</dbReference>
<reference evidence="18 19" key="1">
    <citation type="submission" date="2022-09" db="EMBL/GenBank/DDBJ databases">
        <authorList>
            <person name="Palmer J.M."/>
        </authorList>
    </citation>
    <scope>NUCLEOTIDE SEQUENCE [LARGE SCALE GENOMIC DNA]</scope>
    <source>
        <strain evidence="18 19">DSM 7382</strain>
    </source>
</reference>
<feature type="binding site" evidence="15">
    <location>
        <position position="527"/>
    </location>
    <ligand>
        <name>Ca(2+)</name>
        <dbReference type="ChEBI" id="CHEBI:29108"/>
    </ligand>
</feature>
<evidence type="ECO:0000256" key="7">
    <source>
        <dbReference type="ARBA" id="ARBA00022723"/>
    </source>
</evidence>
<dbReference type="SUPFAM" id="SSF52743">
    <property type="entry name" value="Subtilisin-like"/>
    <property type="match status" value="1"/>
</dbReference>
<feature type="active site" description="Charge relay system" evidence="15">
    <location>
        <position position="292"/>
    </location>
</feature>
<dbReference type="FunFam" id="3.40.50.200:FF:000015">
    <property type="entry name" value="Tripeptidyl peptidase A"/>
    <property type="match status" value="1"/>
</dbReference>
<keyword evidence="5" id="KW-0964">Secreted</keyword>
<name>A0AAW0G082_9APHY</name>
<keyword evidence="7 15" id="KW-0479">Metal-binding</keyword>
<evidence type="ECO:0000256" key="12">
    <source>
        <dbReference type="ARBA" id="ARBA00023026"/>
    </source>
</evidence>
<feature type="binding site" evidence="15">
    <location>
        <position position="546"/>
    </location>
    <ligand>
        <name>Ca(2+)</name>
        <dbReference type="ChEBI" id="CHEBI:29108"/>
    </ligand>
</feature>
<dbReference type="EMBL" id="JASBNA010000014">
    <property type="protein sequence ID" value="KAK7687128.1"/>
    <property type="molecule type" value="Genomic_DNA"/>
</dbReference>
<dbReference type="InterPro" id="IPR015366">
    <property type="entry name" value="S53_propep"/>
</dbReference>
<evidence type="ECO:0000256" key="15">
    <source>
        <dbReference type="PROSITE-ProRule" id="PRU01032"/>
    </source>
</evidence>
<keyword evidence="6 15" id="KW-0645">Protease</keyword>
<keyword evidence="8 16" id="KW-0732">Signal</keyword>
<dbReference type="CDD" id="cd04056">
    <property type="entry name" value="Peptidases_S53"/>
    <property type="match status" value="1"/>
</dbReference>
<dbReference type="GO" id="GO:0008240">
    <property type="term" value="F:tripeptidyl-peptidase activity"/>
    <property type="evidence" value="ECO:0007669"/>
    <property type="project" value="UniProtKB-EC"/>
</dbReference>
<dbReference type="GO" id="GO:0005576">
    <property type="term" value="C:extracellular region"/>
    <property type="evidence" value="ECO:0007669"/>
    <property type="project" value="UniProtKB-SubCell"/>
</dbReference>
<keyword evidence="11 15" id="KW-0106">Calcium</keyword>
<comment type="caution">
    <text evidence="18">The sequence shown here is derived from an EMBL/GenBank/DDBJ whole genome shotgun (WGS) entry which is preliminary data.</text>
</comment>
<comment type="subcellular location">
    <subcellularLocation>
        <location evidence="3">Secreted</location>
        <location evidence="3">Extracellular space</location>
    </subcellularLocation>
</comment>
<dbReference type="AlphaFoldDB" id="A0AAW0G082"/>
<evidence type="ECO:0000256" key="4">
    <source>
        <dbReference type="ARBA" id="ARBA00012462"/>
    </source>
</evidence>
<evidence type="ECO:0000256" key="2">
    <source>
        <dbReference type="ARBA" id="ARBA00002451"/>
    </source>
</evidence>
<keyword evidence="12" id="KW-0843">Virulence</keyword>
<dbReference type="Pfam" id="PF09286">
    <property type="entry name" value="Pro-kuma_activ"/>
    <property type="match status" value="1"/>
</dbReference>
<dbReference type="InterPro" id="IPR036852">
    <property type="entry name" value="Peptidase_S8/S53_dom_sf"/>
</dbReference>
<comment type="cofactor">
    <cofactor evidence="15">
        <name>Ca(2+)</name>
        <dbReference type="ChEBI" id="CHEBI:29108"/>
    </cofactor>
    <text evidence="15">Binds 1 Ca(2+) ion per subunit.</text>
</comment>
<sequence length="567" mass="59050">MVATSIIAFSLFTLALGNPMQRRAMKLHEARQGAPEGFTQVGSASPSATLRMRVALAQSNPAGLTDALMDVSTPDSANYGQHLTKEDVDKFVAPSADTLSAVNAWLAENDLTATPLTSAGDWLGFEVSVEKANELLDAQFVTFKHDETGDETIRTLAYSIPADLQSHIELVHPTISFPNPLAKVPVFSTPAKSNVAQANLTSDAVPASCASTITPACLQALYSIPTTRATQSSNVLAVSGFIEQFANQADLKQFLTALRPDIASTTTFTLQTLDGGTNSQTRSQAGIEANLDIQYTIGVATGVPTVFISVGEQFQDGGLEGFLDIINFLNGETNPPHVLTTSYGQNENTISSTLANRLCTAYQQLGARGTSILFASGDGGVAGSQTTRCTTFLPTFPSGCPFMTSVGATTGVPETSASFSSGGFSNVFTRPSYQSAAVTSYLNRLGTTNSGKFNTAGRAFPDVAAMGDNVEIVFQGSTGLVAGTSCSSPIFASIISLINDRLIAAGRSPLGFLNPFLYSTAASAFNDITTGSNPGCNTNGFPALSGWDPVTGLGTPNFPALLAAAGL</sequence>
<feature type="signal peptide" evidence="16">
    <location>
        <begin position="1"/>
        <end position="17"/>
    </location>
</feature>
<dbReference type="Proteomes" id="UP001385951">
    <property type="component" value="Unassembled WGS sequence"/>
</dbReference>
<dbReference type="InterPro" id="IPR030400">
    <property type="entry name" value="Sedolisin_dom"/>
</dbReference>
<feature type="active site" description="Charge relay system" evidence="15">
    <location>
        <position position="485"/>
    </location>
</feature>
<evidence type="ECO:0000256" key="14">
    <source>
        <dbReference type="ARBA" id="ARBA00023180"/>
    </source>
</evidence>
<protein>
    <recommendedName>
        <fullName evidence="4">tripeptidyl-peptidase II</fullName>
        <ecNumber evidence="4">3.4.14.10</ecNumber>
    </recommendedName>
</protein>
<dbReference type="GO" id="GO:0006508">
    <property type="term" value="P:proteolysis"/>
    <property type="evidence" value="ECO:0007669"/>
    <property type="project" value="UniProtKB-KW"/>
</dbReference>
<evidence type="ECO:0000256" key="6">
    <source>
        <dbReference type="ARBA" id="ARBA00022670"/>
    </source>
</evidence>
<dbReference type="PANTHER" id="PTHR14218">
    <property type="entry name" value="PROTEASE S8 TRIPEPTIDYL PEPTIDASE I CLN2"/>
    <property type="match status" value="1"/>
</dbReference>
<accession>A0AAW0G082</accession>
<keyword evidence="10 15" id="KW-0720">Serine protease</keyword>
<evidence type="ECO:0000256" key="3">
    <source>
        <dbReference type="ARBA" id="ARBA00004239"/>
    </source>
</evidence>
<evidence type="ECO:0000256" key="13">
    <source>
        <dbReference type="ARBA" id="ARBA00023145"/>
    </source>
</evidence>
<keyword evidence="13" id="KW-0865">Zymogen</keyword>
<feature type="binding site" evidence="15">
    <location>
        <position position="548"/>
    </location>
    <ligand>
        <name>Ca(2+)</name>
        <dbReference type="ChEBI" id="CHEBI:29108"/>
    </ligand>
</feature>
<evidence type="ECO:0000256" key="5">
    <source>
        <dbReference type="ARBA" id="ARBA00022525"/>
    </source>
</evidence>
<dbReference type="GO" id="GO:0004252">
    <property type="term" value="F:serine-type endopeptidase activity"/>
    <property type="evidence" value="ECO:0007669"/>
    <property type="project" value="UniProtKB-UniRule"/>
</dbReference>
<feature type="binding site" evidence="15">
    <location>
        <position position="528"/>
    </location>
    <ligand>
        <name>Ca(2+)</name>
        <dbReference type="ChEBI" id="CHEBI:29108"/>
    </ligand>
</feature>
<keyword evidence="14" id="KW-0325">Glycoprotein</keyword>
<keyword evidence="9 15" id="KW-0378">Hydrolase</keyword>
<evidence type="ECO:0000313" key="19">
    <source>
        <dbReference type="Proteomes" id="UP001385951"/>
    </source>
</evidence>
<comment type="catalytic activity">
    <reaction evidence="1">
        <text>Release of an N-terminal tripeptide from a polypeptide.</text>
        <dbReference type="EC" id="3.4.14.10"/>
    </reaction>
</comment>
<dbReference type="SMART" id="SM00944">
    <property type="entry name" value="Pro-kuma_activ"/>
    <property type="match status" value="1"/>
</dbReference>
<dbReference type="PROSITE" id="PS51695">
    <property type="entry name" value="SEDOLISIN"/>
    <property type="match status" value="1"/>
</dbReference>
<evidence type="ECO:0000256" key="1">
    <source>
        <dbReference type="ARBA" id="ARBA00001910"/>
    </source>
</evidence>
<evidence type="ECO:0000313" key="18">
    <source>
        <dbReference type="EMBL" id="KAK7687128.1"/>
    </source>
</evidence>
<evidence type="ECO:0000256" key="10">
    <source>
        <dbReference type="ARBA" id="ARBA00022825"/>
    </source>
</evidence>
<organism evidence="18 19">
    <name type="scientific">Cerrena zonata</name>
    <dbReference type="NCBI Taxonomy" id="2478898"/>
    <lineage>
        <taxon>Eukaryota</taxon>
        <taxon>Fungi</taxon>
        <taxon>Dikarya</taxon>
        <taxon>Basidiomycota</taxon>
        <taxon>Agaricomycotina</taxon>
        <taxon>Agaricomycetes</taxon>
        <taxon>Polyporales</taxon>
        <taxon>Cerrenaceae</taxon>
        <taxon>Cerrena</taxon>
    </lineage>
</organism>
<dbReference type="CDD" id="cd11377">
    <property type="entry name" value="Pro-peptidase_S53"/>
    <property type="match status" value="1"/>
</dbReference>
<feature type="chain" id="PRO_5043440950" description="tripeptidyl-peptidase II" evidence="16">
    <location>
        <begin position="18"/>
        <end position="567"/>
    </location>
</feature>
<keyword evidence="19" id="KW-1185">Reference proteome</keyword>
<feature type="active site" description="Charge relay system" evidence="15">
    <location>
        <position position="288"/>
    </location>
</feature>
<feature type="domain" description="Peptidase S53" evidence="17">
    <location>
        <begin position="212"/>
        <end position="567"/>
    </location>
</feature>
<dbReference type="EC" id="3.4.14.10" evidence="4"/>
<dbReference type="Gene3D" id="3.40.50.200">
    <property type="entry name" value="Peptidase S8/S53 domain"/>
    <property type="match status" value="1"/>
</dbReference>
<dbReference type="GO" id="GO:0046872">
    <property type="term" value="F:metal ion binding"/>
    <property type="evidence" value="ECO:0007669"/>
    <property type="project" value="UniProtKB-UniRule"/>
</dbReference>
<evidence type="ECO:0000259" key="17">
    <source>
        <dbReference type="PROSITE" id="PS51695"/>
    </source>
</evidence>